<dbReference type="InterPro" id="IPR004860">
    <property type="entry name" value="LAGLIDADG_dom"/>
</dbReference>
<dbReference type="SUPFAM" id="SSF55608">
    <property type="entry name" value="Homing endonucleases"/>
    <property type="match status" value="1"/>
</dbReference>
<evidence type="ECO:0000313" key="2">
    <source>
        <dbReference type="EMBL" id="AGN48997.1"/>
    </source>
</evidence>
<geneLocation type="mitochondrion" evidence="2"/>
<name>R9U0Z7_BOTFB</name>
<keyword evidence="2" id="KW-0255">Endonuclease</keyword>
<dbReference type="Gene3D" id="3.10.28.10">
    <property type="entry name" value="Homing endonucleases"/>
    <property type="match status" value="1"/>
</dbReference>
<reference evidence="2" key="1">
    <citation type="submission" date="2013-03" db="EMBL/GenBank/DDBJ databases">
        <title>The Genome Sequence of Botryotinia fuckeliana B05.10 mitochondrial assembly.</title>
        <authorList>
            <consortium name="The Broad Institute Genome Sequencing Platform"/>
            <person name="van Kan J."/>
            <person name="Stassen J."/>
            <person name="Cuomo C."/>
            <person name="Walker B."/>
            <person name="Young S.K."/>
            <person name="Zeng Q."/>
            <person name="Gargeya S."/>
            <person name="Fitzgerald M."/>
            <person name="Haas B."/>
            <person name="Abouelleil A."/>
            <person name="Alvarado L."/>
            <person name="Arachchi H.M."/>
            <person name="Berlin A.M."/>
            <person name="Chapman S.B."/>
            <person name="Dewar J."/>
            <person name="Goldberg J."/>
            <person name="Griggs A."/>
            <person name="Gujja S."/>
            <person name="Hansen M."/>
            <person name="Howarth C."/>
            <person name="Imamovic A."/>
            <person name="Larimer J."/>
            <person name="McCowan C."/>
            <person name="Murphy C."/>
            <person name="Neiman D."/>
            <person name="Pearson M."/>
            <person name="Priest M."/>
            <person name="Roberts A."/>
            <person name="Saif S."/>
            <person name="Shea T."/>
            <person name="Sisk P."/>
            <person name="Sykes S."/>
            <person name="Wortman J."/>
            <person name="Nusbaum C."/>
            <person name="Birren B."/>
        </authorList>
    </citation>
    <scope>NUCLEOTIDE SEQUENCE [LARGE SCALE GENOMIC DNA]</scope>
    <source>
        <strain evidence="2">B05.10</strain>
    </source>
</reference>
<keyword evidence="2" id="KW-0378">Hydrolase</keyword>
<sequence length="94" mass="10836">MGCFSFQVRQNSKLWVGWEIIPIFSISLHRKDLQLLEGIKAYFGGIGRISKHGESSYSYTVTSKKELTILLNHFDNYGLITQKLADYLLFKKGF</sequence>
<accession>R9U0Z7</accession>
<proteinExistence type="predicted"/>
<organism evidence="2">
    <name type="scientific">Botryotinia fuckeliana (strain B05.10)</name>
    <name type="common">Noble rot fungus</name>
    <name type="synonym">Botrytis cinerea</name>
    <dbReference type="NCBI Taxonomy" id="332648"/>
    <lineage>
        <taxon>Eukaryota</taxon>
        <taxon>Fungi</taxon>
        <taxon>Dikarya</taxon>
        <taxon>Ascomycota</taxon>
        <taxon>Pezizomycotina</taxon>
        <taxon>Leotiomycetes</taxon>
        <taxon>Helotiales</taxon>
        <taxon>Sclerotiniaceae</taxon>
        <taxon>Botrytis</taxon>
    </lineage>
</organism>
<dbReference type="InterPro" id="IPR051289">
    <property type="entry name" value="LAGLIDADG_Endonuclease"/>
</dbReference>
<protein>
    <submittedName>
        <fullName evidence="2">LAGLIDADG endonuclease</fullName>
    </submittedName>
</protein>
<dbReference type="Pfam" id="PF00961">
    <property type="entry name" value="LAGLIDADG_1"/>
    <property type="match status" value="1"/>
</dbReference>
<evidence type="ECO:0000259" key="1">
    <source>
        <dbReference type="Pfam" id="PF00961"/>
    </source>
</evidence>
<keyword evidence="2" id="KW-0540">Nuclease</keyword>
<feature type="domain" description="Homing endonuclease LAGLIDADG" evidence="1">
    <location>
        <begin position="2"/>
        <end position="92"/>
    </location>
</feature>
<dbReference type="InterPro" id="IPR027434">
    <property type="entry name" value="Homing_endonucl"/>
</dbReference>
<gene>
    <name evidence="2" type="ordered locus">BC1G_20318</name>
</gene>
<dbReference type="PANTHER" id="PTHR36181:SF4">
    <property type="entry name" value="LAGLIDADG ENDONUCLEASE"/>
    <property type="match status" value="1"/>
</dbReference>
<dbReference type="EMBL" id="KC832409">
    <property type="protein sequence ID" value="AGN48997.1"/>
    <property type="molecule type" value="Genomic_DNA"/>
</dbReference>
<dbReference type="PANTHER" id="PTHR36181">
    <property type="entry name" value="INTRON-ENCODED ENDONUCLEASE AI3-RELATED"/>
    <property type="match status" value="1"/>
</dbReference>
<dbReference type="AlphaFoldDB" id="R9U0Z7"/>
<dbReference type="GO" id="GO:0005739">
    <property type="term" value="C:mitochondrion"/>
    <property type="evidence" value="ECO:0007669"/>
    <property type="project" value="UniProtKB-ARBA"/>
</dbReference>
<keyword evidence="2" id="KW-0496">Mitochondrion</keyword>
<dbReference type="GO" id="GO:0004519">
    <property type="term" value="F:endonuclease activity"/>
    <property type="evidence" value="ECO:0007669"/>
    <property type="project" value="UniProtKB-KW"/>
</dbReference>